<dbReference type="Gene3D" id="3.10.290.10">
    <property type="entry name" value="RNA-binding S4 domain"/>
    <property type="match status" value="1"/>
</dbReference>
<dbReference type="STRING" id="1120980.GCA_000745955_01798"/>
<keyword evidence="1" id="KW-0694">RNA-binding</keyword>
<dbReference type="OrthoDB" id="9802835at2"/>
<dbReference type="Pfam" id="PF13275">
    <property type="entry name" value="S4_2"/>
    <property type="match status" value="1"/>
</dbReference>
<evidence type="ECO:0000313" key="2">
    <source>
        <dbReference type="EMBL" id="SSY70982.1"/>
    </source>
</evidence>
<dbReference type="InterPro" id="IPR036986">
    <property type="entry name" value="S4_RNA-bd_sf"/>
</dbReference>
<dbReference type="GO" id="GO:0003723">
    <property type="term" value="F:RNA binding"/>
    <property type="evidence" value="ECO:0007669"/>
    <property type="project" value="UniProtKB-KW"/>
</dbReference>
<dbReference type="CDD" id="cd00165">
    <property type="entry name" value="S4"/>
    <property type="match status" value="1"/>
</dbReference>
<reference evidence="2 3" key="1">
    <citation type="submission" date="2018-06" db="EMBL/GenBank/DDBJ databases">
        <authorList>
            <consortium name="Pathogen Informatics"/>
            <person name="Doyle S."/>
        </authorList>
    </citation>
    <scope>NUCLEOTIDE SEQUENCE [LARGE SCALE GENOMIC DNA]</scope>
    <source>
        <strain evidence="2 3">NCTC10283</strain>
    </source>
</reference>
<evidence type="ECO:0000313" key="3">
    <source>
        <dbReference type="Proteomes" id="UP000254209"/>
    </source>
</evidence>
<dbReference type="Proteomes" id="UP000254209">
    <property type="component" value="Unassembled WGS sequence"/>
</dbReference>
<organism evidence="2 3">
    <name type="scientific">Alysiella crassa</name>
    <dbReference type="NCBI Taxonomy" id="153491"/>
    <lineage>
        <taxon>Bacteria</taxon>
        <taxon>Pseudomonadati</taxon>
        <taxon>Pseudomonadota</taxon>
        <taxon>Betaproteobacteria</taxon>
        <taxon>Neisseriales</taxon>
        <taxon>Neisseriaceae</taxon>
        <taxon>Alysiella</taxon>
    </lineage>
</organism>
<gene>
    <name evidence="2" type="primary">ybcJ</name>
    <name evidence="2" type="ORF">NCTC10283_01108</name>
</gene>
<dbReference type="AlphaFoldDB" id="A0A376BMI6"/>
<proteinExistence type="predicted"/>
<keyword evidence="3" id="KW-1185">Reference proteome</keyword>
<evidence type="ECO:0000256" key="1">
    <source>
        <dbReference type="PROSITE-ProRule" id="PRU00182"/>
    </source>
</evidence>
<protein>
    <submittedName>
        <fullName evidence="2">Ribosome-associated protein</fullName>
    </submittedName>
</protein>
<dbReference type="SUPFAM" id="SSF55174">
    <property type="entry name" value="Alpha-L RNA-binding motif"/>
    <property type="match status" value="1"/>
</dbReference>
<dbReference type="RefSeq" id="WP_034293962.1">
    <property type="nucleotide sequence ID" value="NZ_CP091519.2"/>
</dbReference>
<sequence length="77" mass="8215">MEAKVYLQTQEYIALCDLLKLAGLVDSGGQAKAVIAAGEVLRNNSVETRKTAKIRGGDVIEFAGAVLEVCDGYDPEE</sequence>
<dbReference type="EMBL" id="UFSO01000002">
    <property type="protein sequence ID" value="SSY70982.1"/>
    <property type="molecule type" value="Genomic_DNA"/>
</dbReference>
<accession>A0A376BMI6</accession>
<dbReference type="PROSITE" id="PS50889">
    <property type="entry name" value="S4"/>
    <property type="match status" value="1"/>
</dbReference>
<name>A0A376BMI6_9NEIS</name>